<dbReference type="AlphaFoldDB" id="A0A0P8ZLA0"/>
<evidence type="ECO:0000256" key="2">
    <source>
        <dbReference type="ARBA" id="ARBA00022692"/>
    </source>
</evidence>
<dbReference type="OrthoDB" id="430821at2759"/>
<evidence type="ECO:0000313" key="8">
    <source>
        <dbReference type="Proteomes" id="UP000007801"/>
    </source>
</evidence>
<dbReference type="STRING" id="7217.A0A0P8ZLA0"/>
<keyword evidence="8" id="KW-1185">Reference proteome</keyword>
<reference evidence="7 8" key="1">
    <citation type="journal article" date="2007" name="Nature">
        <title>Evolution of genes and genomes on the Drosophila phylogeny.</title>
        <authorList>
            <consortium name="Drosophila 12 Genomes Consortium"/>
            <person name="Clark A.G."/>
            <person name="Eisen M.B."/>
            <person name="Smith D.R."/>
            <person name="Bergman C.M."/>
            <person name="Oliver B."/>
            <person name="Markow T.A."/>
            <person name="Kaufman T.C."/>
            <person name="Kellis M."/>
            <person name="Gelbart W."/>
            <person name="Iyer V.N."/>
            <person name="Pollard D.A."/>
            <person name="Sackton T.B."/>
            <person name="Larracuente A.M."/>
            <person name="Singh N.D."/>
            <person name="Abad J.P."/>
            <person name="Abt D.N."/>
            <person name="Adryan B."/>
            <person name="Aguade M."/>
            <person name="Akashi H."/>
            <person name="Anderson W.W."/>
            <person name="Aquadro C.F."/>
            <person name="Ardell D.H."/>
            <person name="Arguello R."/>
            <person name="Artieri C.G."/>
            <person name="Barbash D.A."/>
            <person name="Barker D."/>
            <person name="Barsanti P."/>
            <person name="Batterham P."/>
            <person name="Batzoglou S."/>
            <person name="Begun D."/>
            <person name="Bhutkar A."/>
            <person name="Blanco E."/>
            <person name="Bosak S.A."/>
            <person name="Bradley R.K."/>
            <person name="Brand A.D."/>
            <person name="Brent M.R."/>
            <person name="Brooks A.N."/>
            <person name="Brown R.H."/>
            <person name="Butlin R.K."/>
            <person name="Caggese C."/>
            <person name="Calvi B.R."/>
            <person name="Bernardo de Carvalho A."/>
            <person name="Caspi A."/>
            <person name="Castrezana S."/>
            <person name="Celniker S.E."/>
            <person name="Chang J.L."/>
            <person name="Chapple C."/>
            <person name="Chatterji S."/>
            <person name="Chinwalla A."/>
            <person name="Civetta A."/>
            <person name="Clifton S.W."/>
            <person name="Comeron J.M."/>
            <person name="Costello J.C."/>
            <person name="Coyne J.A."/>
            <person name="Daub J."/>
            <person name="David R.G."/>
            <person name="Delcher A.L."/>
            <person name="Delehaunty K."/>
            <person name="Do C.B."/>
            <person name="Ebling H."/>
            <person name="Edwards K."/>
            <person name="Eickbush T."/>
            <person name="Evans J.D."/>
            <person name="Filipski A."/>
            <person name="Findeiss S."/>
            <person name="Freyhult E."/>
            <person name="Fulton L."/>
            <person name="Fulton R."/>
            <person name="Garcia A.C."/>
            <person name="Gardiner A."/>
            <person name="Garfield D.A."/>
            <person name="Garvin B.E."/>
            <person name="Gibson G."/>
            <person name="Gilbert D."/>
            <person name="Gnerre S."/>
            <person name="Godfrey J."/>
            <person name="Good R."/>
            <person name="Gotea V."/>
            <person name="Gravely B."/>
            <person name="Greenberg A.J."/>
            <person name="Griffiths-Jones S."/>
            <person name="Gross S."/>
            <person name="Guigo R."/>
            <person name="Gustafson E.A."/>
            <person name="Haerty W."/>
            <person name="Hahn M.W."/>
            <person name="Halligan D.L."/>
            <person name="Halpern A.L."/>
            <person name="Halter G.M."/>
            <person name="Han M.V."/>
            <person name="Heger A."/>
            <person name="Hillier L."/>
            <person name="Hinrichs A.S."/>
            <person name="Holmes I."/>
            <person name="Hoskins R.A."/>
            <person name="Hubisz M.J."/>
            <person name="Hultmark D."/>
            <person name="Huntley M.A."/>
            <person name="Jaffe D.B."/>
            <person name="Jagadeeshan S."/>
            <person name="Jeck W.R."/>
            <person name="Johnson J."/>
            <person name="Jones C.D."/>
            <person name="Jordan W.C."/>
            <person name="Karpen G.H."/>
            <person name="Kataoka E."/>
            <person name="Keightley P.D."/>
            <person name="Kheradpour P."/>
            <person name="Kirkness E.F."/>
            <person name="Koerich L.B."/>
            <person name="Kristiansen K."/>
            <person name="Kudrna D."/>
            <person name="Kulathinal R.J."/>
            <person name="Kumar S."/>
            <person name="Kwok R."/>
            <person name="Lander E."/>
            <person name="Langley C.H."/>
            <person name="Lapoint R."/>
            <person name="Lazzaro B.P."/>
            <person name="Lee S.J."/>
            <person name="Levesque L."/>
            <person name="Li R."/>
            <person name="Lin C.F."/>
            <person name="Lin M.F."/>
            <person name="Lindblad-Toh K."/>
            <person name="Llopart A."/>
            <person name="Long M."/>
            <person name="Low L."/>
            <person name="Lozovsky E."/>
            <person name="Lu J."/>
            <person name="Luo M."/>
            <person name="Machado C.A."/>
            <person name="Makalowski W."/>
            <person name="Marzo M."/>
            <person name="Matsuda M."/>
            <person name="Matzkin L."/>
            <person name="McAllister B."/>
            <person name="McBride C.S."/>
            <person name="McKernan B."/>
            <person name="McKernan K."/>
            <person name="Mendez-Lago M."/>
            <person name="Minx P."/>
            <person name="Mollenhauer M.U."/>
            <person name="Montooth K."/>
            <person name="Mount S.M."/>
            <person name="Mu X."/>
            <person name="Myers E."/>
            <person name="Negre B."/>
            <person name="Newfeld S."/>
            <person name="Nielsen R."/>
            <person name="Noor M.A."/>
            <person name="O'Grady P."/>
            <person name="Pachter L."/>
            <person name="Papaceit M."/>
            <person name="Parisi M.J."/>
            <person name="Parisi M."/>
            <person name="Parts L."/>
            <person name="Pedersen J.S."/>
            <person name="Pesole G."/>
            <person name="Phillippy A.M."/>
            <person name="Ponting C.P."/>
            <person name="Pop M."/>
            <person name="Porcelli D."/>
            <person name="Powell J.R."/>
            <person name="Prohaska S."/>
            <person name="Pruitt K."/>
            <person name="Puig M."/>
            <person name="Quesneville H."/>
            <person name="Ram K.R."/>
            <person name="Rand D."/>
            <person name="Rasmussen M.D."/>
            <person name="Reed L.K."/>
            <person name="Reenan R."/>
            <person name="Reily A."/>
            <person name="Remington K.A."/>
            <person name="Rieger T.T."/>
            <person name="Ritchie M.G."/>
            <person name="Robin C."/>
            <person name="Rogers Y.H."/>
            <person name="Rohde C."/>
            <person name="Rozas J."/>
            <person name="Rubenfield M.J."/>
            <person name="Ruiz A."/>
            <person name="Russo S."/>
            <person name="Salzberg S.L."/>
            <person name="Sanchez-Gracia A."/>
            <person name="Saranga D.J."/>
            <person name="Sato H."/>
            <person name="Schaeffer S.W."/>
            <person name="Schatz M.C."/>
            <person name="Schlenke T."/>
            <person name="Schwartz R."/>
            <person name="Segarra C."/>
            <person name="Singh R.S."/>
            <person name="Sirot L."/>
            <person name="Sirota M."/>
            <person name="Sisneros N.B."/>
            <person name="Smith C.D."/>
            <person name="Smith T.F."/>
            <person name="Spieth J."/>
            <person name="Stage D.E."/>
            <person name="Stark A."/>
            <person name="Stephan W."/>
            <person name="Strausberg R.L."/>
            <person name="Strempel S."/>
            <person name="Sturgill D."/>
            <person name="Sutton G."/>
            <person name="Sutton G.G."/>
            <person name="Tao W."/>
            <person name="Teichmann S."/>
            <person name="Tobari Y.N."/>
            <person name="Tomimura Y."/>
            <person name="Tsolas J.M."/>
            <person name="Valente V.L."/>
            <person name="Venter E."/>
            <person name="Venter J.C."/>
            <person name="Vicario S."/>
            <person name="Vieira F.G."/>
            <person name="Vilella A.J."/>
            <person name="Villasante A."/>
            <person name="Walenz B."/>
            <person name="Wang J."/>
            <person name="Wasserman M."/>
            <person name="Watts T."/>
            <person name="Wilson D."/>
            <person name="Wilson R.K."/>
            <person name="Wing R.A."/>
            <person name="Wolfner M.F."/>
            <person name="Wong A."/>
            <person name="Wong G.K."/>
            <person name="Wu C.I."/>
            <person name="Wu G."/>
            <person name="Yamamoto D."/>
            <person name="Yang H.P."/>
            <person name="Yang S.P."/>
            <person name="Yorke J.A."/>
            <person name="Yoshida K."/>
            <person name="Zdobnov E."/>
            <person name="Zhang P."/>
            <person name="Zhang Y."/>
            <person name="Zimin A.V."/>
            <person name="Baldwin J."/>
            <person name="Abdouelleil A."/>
            <person name="Abdulkadir J."/>
            <person name="Abebe A."/>
            <person name="Abera B."/>
            <person name="Abreu J."/>
            <person name="Acer S.C."/>
            <person name="Aftuck L."/>
            <person name="Alexander A."/>
            <person name="An P."/>
            <person name="Anderson E."/>
            <person name="Anderson S."/>
            <person name="Arachi H."/>
            <person name="Azer M."/>
            <person name="Bachantsang P."/>
            <person name="Barry A."/>
            <person name="Bayul T."/>
            <person name="Berlin A."/>
            <person name="Bessette D."/>
            <person name="Bloom T."/>
            <person name="Blye J."/>
            <person name="Boguslavskiy L."/>
            <person name="Bonnet C."/>
            <person name="Boukhgalter B."/>
            <person name="Bourzgui I."/>
            <person name="Brown A."/>
            <person name="Cahill P."/>
            <person name="Channer S."/>
            <person name="Cheshatsang Y."/>
            <person name="Chuda L."/>
            <person name="Citroen M."/>
            <person name="Collymore A."/>
            <person name="Cooke P."/>
            <person name="Costello M."/>
            <person name="D'Aco K."/>
            <person name="Daza R."/>
            <person name="De Haan G."/>
            <person name="DeGray S."/>
            <person name="DeMaso C."/>
            <person name="Dhargay N."/>
            <person name="Dooley K."/>
            <person name="Dooley E."/>
            <person name="Doricent M."/>
            <person name="Dorje P."/>
            <person name="Dorjee K."/>
            <person name="Dupes A."/>
            <person name="Elong R."/>
            <person name="Falk J."/>
            <person name="Farina A."/>
            <person name="Faro S."/>
            <person name="Ferguson D."/>
            <person name="Fisher S."/>
            <person name="Foley C.D."/>
            <person name="Franke A."/>
            <person name="Friedrich D."/>
            <person name="Gadbois L."/>
            <person name="Gearin G."/>
            <person name="Gearin C.R."/>
            <person name="Giannoukos G."/>
            <person name="Goode T."/>
            <person name="Graham J."/>
            <person name="Grandbois E."/>
            <person name="Grewal S."/>
            <person name="Gyaltsen K."/>
            <person name="Hafez N."/>
            <person name="Hagos B."/>
            <person name="Hall J."/>
            <person name="Henson C."/>
            <person name="Hollinger A."/>
            <person name="Honan T."/>
            <person name="Huard M.D."/>
            <person name="Hughes L."/>
            <person name="Hurhula B."/>
            <person name="Husby M.E."/>
            <person name="Kamat A."/>
            <person name="Kanga B."/>
            <person name="Kashin S."/>
            <person name="Khazanovich D."/>
            <person name="Kisner P."/>
            <person name="Lance K."/>
            <person name="Lara M."/>
            <person name="Lee W."/>
            <person name="Lennon N."/>
            <person name="Letendre F."/>
            <person name="LeVine R."/>
            <person name="Lipovsky A."/>
            <person name="Liu X."/>
            <person name="Liu J."/>
            <person name="Liu S."/>
            <person name="Lokyitsang T."/>
            <person name="Lokyitsang Y."/>
            <person name="Lubonja R."/>
            <person name="Lui A."/>
            <person name="MacDonald P."/>
            <person name="Magnisalis V."/>
            <person name="Maru K."/>
            <person name="Matthews C."/>
            <person name="McCusker W."/>
            <person name="McDonough S."/>
            <person name="Mehta T."/>
            <person name="Meldrim J."/>
            <person name="Meneus L."/>
            <person name="Mihai O."/>
            <person name="Mihalev A."/>
            <person name="Mihova T."/>
            <person name="Mittelman R."/>
            <person name="Mlenga V."/>
            <person name="Montmayeur A."/>
            <person name="Mulrain L."/>
            <person name="Navidi A."/>
            <person name="Naylor J."/>
            <person name="Negash T."/>
            <person name="Nguyen T."/>
            <person name="Nguyen N."/>
            <person name="Nicol R."/>
            <person name="Norbu C."/>
            <person name="Norbu N."/>
            <person name="Novod N."/>
            <person name="O'Neill B."/>
            <person name="Osman S."/>
            <person name="Markiewicz E."/>
            <person name="Oyono O.L."/>
            <person name="Patti C."/>
            <person name="Phunkhang P."/>
            <person name="Pierre F."/>
            <person name="Priest M."/>
            <person name="Raghuraman S."/>
            <person name="Rege F."/>
            <person name="Reyes R."/>
            <person name="Rise C."/>
            <person name="Rogov P."/>
            <person name="Ross K."/>
            <person name="Ryan E."/>
            <person name="Settipalli S."/>
            <person name="Shea T."/>
            <person name="Sherpa N."/>
            <person name="Shi L."/>
            <person name="Shih D."/>
            <person name="Sparrow T."/>
            <person name="Spaulding J."/>
            <person name="Stalker J."/>
            <person name="Stange-Thomann N."/>
            <person name="Stavropoulos S."/>
            <person name="Stone C."/>
            <person name="Strader C."/>
            <person name="Tesfaye S."/>
            <person name="Thomson T."/>
            <person name="Thoulutsang Y."/>
            <person name="Thoulutsang D."/>
            <person name="Topham K."/>
            <person name="Topping I."/>
            <person name="Tsamla T."/>
            <person name="Vassiliev H."/>
            <person name="Vo A."/>
            <person name="Wangchuk T."/>
            <person name="Wangdi T."/>
            <person name="Weiand M."/>
            <person name="Wilkinson J."/>
            <person name="Wilson A."/>
            <person name="Yadav S."/>
            <person name="Young G."/>
            <person name="Yu Q."/>
            <person name="Zembek L."/>
            <person name="Zhong D."/>
            <person name="Zimmer A."/>
            <person name="Zwirko Z."/>
            <person name="Jaffe D.B."/>
            <person name="Alvarez P."/>
            <person name="Brockman W."/>
            <person name="Butler J."/>
            <person name="Chin C."/>
            <person name="Gnerre S."/>
            <person name="Grabherr M."/>
            <person name="Kleber M."/>
            <person name="Mauceli E."/>
            <person name="MacCallum I."/>
        </authorList>
    </citation>
    <scope>NUCLEOTIDE SEQUENCE [LARGE SCALE GENOMIC DNA]</scope>
    <source>
        <strain evidence="7">TSC#14024-0371.13</strain>
        <strain evidence="8">Tucson 14024-0371.13</strain>
    </source>
</reference>
<dbReference type="Proteomes" id="UP000007801">
    <property type="component" value="Unassembled WGS sequence"/>
</dbReference>
<feature type="transmembrane region" description="Helical" evidence="5">
    <location>
        <begin position="206"/>
        <end position="226"/>
    </location>
</feature>
<keyword evidence="3 5" id="KW-1133">Transmembrane helix</keyword>
<evidence type="ECO:0000256" key="3">
    <source>
        <dbReference type="ARBA" id="ARBA00022989"/>
    </source>
</evidence>
<evidence type="ECO:0000313" key="6">
    <source>
        <dbReference type="EMBL" id="KPU75582.1"/>
    </source>
</evidence>
<evidence type="ECO:0000256" key="1">
    <source>
        <dbReference type="ARBA" id="ARBA00004141"/>
    </source>
</evidence>
<proteinExistence type="predicted"/>
<keyword evidence="4 5" id="KW-0472">Membrane</keyword>
<reference evidence="7" key="2">
    <citation type="journal article" date="2008" name="Bioinformatics">
        <title>Assembly reconciliation.</title>
        <authorList>
            <person name="Zimin A.V."/>
            <person name="Smith D.R."/>
            <person name="Sutton G."/>
            <person name="Yorke J.A."/>
        </authorList>
    </citation>
    <scope>NUCLEOTIDE SEQUENCE</scope>
    <source>
        <strain evidence="7">TSC#14024-0371.13</strain>
    </source>
</reference>
<comment type="subcellular location">
    <subcellularLocation>
        <location evidence="1">Membrane</location>
        <topology evidence="1">Multi-pass membrane protein</topology>
    </subcellularLocation>
</comment>
<dbReference type="InterPro" id="IPR019537">
    <property type="entry name" value="TMEM65"/>
</dbReference>
<dbReference type="GeneID" id="26514811"/>
<dbReference type="GO" id="GO:0005739">
    <property type="term" value="C:mitochondrion"/>
    <property type="evidence" value="ECO:0007669"/>
    <property type="project" value="TreeGrafter"/>
</dbReference>
<evidence type="ECO:0000256" key="5">
    <source>
        <dbReference type="SAM" id="Phobius"/>
    </source>
</evidence>
<sequence>MRRQSLSVFRQLIRQCQLLSTPIPVRPKIGTPTPGGAHIVKETWAFSYCCSFACRSYSKFNTHLSTERAMELLCNLDEEERCNLRDALGKIDDEKKKKLFKIEAAPPPTAGQLYSIFFVNAVPFIAFGFLDNFIMIIAGEYIELSVGQVVTLSTMATAGLGNTISDIMGITLATYVENGCQILGLKQPMLTSAQFELKSSKRATSIGRIMGITVGCLLGMCPLWFMNEKAEILDDN</sequence>
<evidence type="ECO:0000256" key="4">
    <source>
        <dbReference type="ARBA" id="ARBA00023136"/>
    </source>
</evidence>
<gene>
    <name evidence="7" type="primary">Dana\GF27402</name>
    <name evidence="7" type="ORF">GF27402</name>
</gene>
<reference evidence="7" key="3">
    <citation type="submission" date="2015-10" db="EMBL/GenBank/DDBJ databases">
        <authorList>
            <consortium name="FlyBase"/>
        </authorList>
    </citation>
    <scope>NUCLEOTIDE SEQUENCE</scope>
    <source>
        <strain evidence="7">TSC#14024-0371.13</strain>
    </source>
</reference>
<evidence type="ECO:0000313" key="7">
    <source>
        <dbReference type="EMBL" id="KPU75583.1"/>
    </source>
</evidence>
<dbReference type="Pfam" id="PF10507">
    <property type="entry name" value="TMEM65"/>
    <property type="match status" value="1"/>
</dbReference>
<dbReference type="PANTHER" id="PTHR21706">
    <property type="entry name" value="TRANSMEMBRANE PROTEIN 65"/>
    <property type="match status" value="1"/>
</dbReference>
<name>A0A0P8ZLA0_DROAN</name>
<organism evidence="7 8">
    <name type="scientific">Drosophila ananassae</name>
    <name type="common">Fruit fly</name>
    <dbReference type="NCBI Taxonomy" id="7217"/>
    <lineage>
        <taxon>Eukaryota</taxon>
        <taxon>Metazoa</taxon>
        <taxon>Ecdysozoa</taxon>
        <taxon>Arthropoda</taxon>
        <taxon>Hexapoda</taxon>
        <taxon>Insecta</taxon>
        <taxon>Pterygota</taxon>
        <taxon>Neoptera</taxon>
        <taxon>Endopterygota</taxon>
        <taxon>Diptera</taxon>
        <taxon>Brachycera</taxon>
        <taxon>Muscomorpha</taxon>
        <taxon>Ephydroidea</taxon>
        <taxon>Drosophilidae</taxon>
        <taxon>Drosophila</taxon>
        <taxon>Sophophora</taxon>
    </lineage>
</organism>
<dbReference type="GO" id="GO:0016020">
    <property type="term" value="C:membrane"/>
    <property type="evidence" value="ECO:0007669"/>
    <property type="project" value="UniProtKB-SubCell"/>
</dbReference>
<accession>A0A0P8ZLA0</accession>
<dbReference type="KEGG" id="dan:26514811"/>
<keyword evidence="2 5" id="KW-0812">Transmembrane</keyword>
<protein>
    <submittedName>
        <fullName evidence="6">Uncharacterized protein, isoform A</fullName>
    </submittedName>
    <submittedName>
        <fullName evidence="7">Uncharacterized protein, isoform B</fullName>
    </submittedName>
</protein>
<dbReference type="EMBL" id="CH902638">
    <property type="protein sequence ID" value="KPU75582.1"/>
    <property type="molecule type" value="Genomic_DNA"/>
</dbReference>
<dbReference type="PANTHER" id="PTHR21706:SF15">
    <property type="entry name" value="TRANSMEMBRANE PROTEIN 65"/>
    <property type="match status" value="1"/>
</dbReference>
<dbReference type="EMBL" id="CH902638">
    <property type="protein sequence ID" value="KPU75583.1"/>
    <property type="molecule type" value="Genomic_DNA"/>
</dbReference>